<comment type="catalytic activity">
    <reaction evidence="1">
        <text>2 a 1,2-diacyl-sn-glycero-3-phospho-(1'-sn-glycerol) = a cardiolipin + glycerol</text>
        <dbReference type="Rhea" id="RHEA:31451"/>
        <dbReference type="ChEBI" id="CHEBI:17754"/>
        <dbReference type="ChEBI" id="CHEBI:62237"/>
        <dbReference type="ChEBI" id="CHEBI:64716"/>
    </reaction>
</comment>
<feature type="region of interest" description="Disordered" evidence="2">
    <location>
        <begin position="229"/>
        <end position="248"/>
    </location>
</feature>
<keyword evidence="1" id="KW-0443">Lipid metabolism</keyword>
<keyword evidence="1" id="KW-0594">Phospholipid biosynthesis</keyword>
<dbReference type="CDD" id="cd09159">
    <property type="entry name" value="PLDc_ybhO_like_2"/>
    <property type="match status" value="1"/>
</dbReference>
<sequence length="450" mass="51211">MTPSRRGLRPLREWAIRRRATQRALRRLVRRAARLVTTRPGHRVHLLQGGAELFPAMVEAMDGARREVRLETYIFWQDEAARLIVDALVRAAERGVSVSLLADGVGTPQLPAAWANRLSAAGVRWRLYKPGGAWLRWLSLLRPSRWRRLHRKLCLIDGEIVFCGGINILDDRMDPNHGPLDAPRFDFAVRVQGPLVTVAREAMMQIWWRWQPEDGLRDERSHRHLTRRLESDAKTTAQRGGSALRPVEDASSARAALLLRDNLLHRRHIEHAYRRAIRAAREEIIIANAYFLPGRKLRQALIEAARRGVHVRLLLQGRYEYFMQYHAVRTVYGSLLAAGVEIHEYSASFLHAKVAVIDGACLQEGVTPWATVGSSNLDPLSLLLAREANVVVVDAAFATELRERLLEAMRKGGRVVVTDDFARRPWRQRFLDRLALGAVRVALFLLGQKY</sequence>
<dbReference type="Gene3D" id="3.30.870.10">
    <property type="entry name" value="Endonuclease Chain A"/>
    <property type="match status" value="2"/>
</dbReference>
<evidence type="ECO:0000256" key="2">
    <source>
        <dbReference type="SAM" id="MobiDB-lite"/>
    </source>
</evidence>
<feature type="domain" description="PLD phosphodiesterase" evidence="3">
    <location>
        <begin position="145"/>
        <end position="172"/>
    </location>
</feature>
<feature type="active site" evidence="1">
    <location>
        <position position="150"/>
    </location>
</feature>
<dbReference type="EC" id="2.7.8.-" evidence="1"/>
<keyword evidence="1" id="KW-1003">Cell membrane</keyword>
<keyword evidence="1" id="KW-1208">Phospholipid metabolism</keyword>
<dbReference type="GO" id="GO:0032049">
    <property type="term" value="P:cardiolipin biosynthetic process"/>
    <property type="evidence" value="ECO:0007669"/>
    <property type="project" value="InterPro"/>
</dbReference>
<dbReference type="Pfam" id="PF13091">
    <property type="entry name" value="PLDc_2"/>
    <property type="match status" value="2"/>
</dbReference>
<dbReference type="STRING" id="887062.HGR_01754"/>
<evidence type="ECO:0000259" key="3">
    <source>
        <dbReference type="PROSITE" id="PS50035"/>
    </source>
</evidence>
<evidence type="ECO:0000313" key="4">
    <source>
        <dbReference type="EMBL" id="EGI78249.1"/>
    </source>
</evidence>
<gene>
    <name evidence="1" type="primary">clsB</name>
    <name evidence="4" type="ORF">HGR_01754</name>
</gene>
<dbReference type="InterPro" id="IPR001736">
    <property type="entry name" value="PLipase_D/transphosphatidylase"/>
</dbReference>
<dbReference type="SMART" id="SM00155">
    <property type="entry name" value="PLDc"/>
    <property type="match status" value="2"/>
</dbReference>
<dbReference type="Proteomes" id="UP000016368">
    <property type="component" value="Unassembled WGS sequence"/>
</dbReference>
<keyword evidence="1" id="KW-0808">Transferase</keyword>
<name>F3KPJ1_9BURK</name>
<keyword evidence="1" id="KW-0444">Lipid biosynthesis</keyword>
<evidence type="ECO:0000313" key="5">
    <source>
        <dbReference type="Proteomes" id="UP000016368"/>
    </source>
</evidence>
<evidence type="ECO:0000256" key="1">
    <source>
        <dbReference type="HAMAP-Rule" id="MF_01917"/>
    </source>
</evidence>
<dbReference type="InterPro" id="IPR030872">
    <property type="entry name" value="Cardiolipin_synth_ClsB"/>
</dbReference>
<dbReference type="PANTHER" id="PTHR21248">
    <property type="entry name" value="CARDIOLIPIN SYNTHASE"/>
    <property type="match status" value="1"/>
</dbReference>
<dbReference type="SUPFAM" id="SSF56024">
    <property type="entry name" value="Phospholipase D/nuclease"/>
    <property type="match status" value="2"/>
</dbReference>
<dbReference type="RefSeq" id="WP_006296324.1">
    <property type="nucleotide sequence ID" value="NZ_AEGR01000024.1"/>
</dbReference>
<dbReference type="InterPro" id="IPR025202">
    <property type="entry name" value="PLD-like_dom"/>
</dbReference>
<comment type="similarity">
    <text evidence="1">Belongs to the phospholipase D family. Cardiolipin synthase subfamily. ClsB sub-subfamily.</text>
</comment>
<feature type="active site" evidence="1">
    <location>
        <position position="358"/>
    </location>
</feature>
<keyword evidence="1" id="KW-0472">Membrane</keyword>
<dbReference type="EMBL" id="AEGR01000024">
    <property type="protein sequence ID" value="EGI78249.1"/>
    <property type="molecule type" value="Genomic_DNA"/>
</dbReference>
<dbReference type="AlphaFoldDB" id="F3KPJ1"/>
<reference evidence="4 5" key="1">
    <citation type="journal article" date="2011" name="EMBO J.">
        <title>Structural diversity of bacterial flagellar motors.</title>
        <authorList>
            <person name="Chen S."/>
            <person name="Beeby M."/>
            <person name="Murphy G.E."/>
            <person name="Leadbetter J.R."/>
            <person name="Hendrixson D.R."/>
            <person name="Briegel A."/>
            <person name="Li Z."/>
            <person name="Shi J."/>
            <person name="Tocheva E.I."/>
            <person name="Muller A."/>
            <person name="Dobro M.J."/>
            <person name="Jensen G.J."/>
        </authorList>
    </citation>
    <scope>NUCLEOTIDE SEQUENCE [LARGE SCALE GENOMIC DNA]</scope>
    <source>
        <strain evidence="4 5">ATCC 19624</strain>
    </source>
</reference>
<dbReference type="NCBIfam" id="NF008427">
    <property type="entry name" value="PRK11263.1"/>
    <property type="match status" value="1"/>
</dbReference>
<dbReference type="HAMAP" id="MF_01917">
    <property type="entry name" value="Cardiolipin_synth_ClsB"/>
    <property type="match status" value="1"/>
</dbReference>
<dbReference type="eggNOG" id="COG1502">
    <property type="taxonomic scope" value="Bacteria"/>
</dbReference>
<accession>F3KPJ1</accession>
<feature type="active site" evidence="1">
    <location>
        <position position="152"/>
    </location>
</feature>
<proteinExistence type="inferred from homology"/>
<feature type="active site" evidence="1">
    <location>
        <position position="351"/>
    </location>
</feature>
<feature type="active site" evidence="1">
    <location>
        <position position="353"/>
    </location>
</feature>
<dbReference type="GO" id="GO:0008808">
    <property type="term" value="F:cardiolipin synthase activity"/>
    <property type="evidence" value="ECO:0007669"/>
    <property type="project" value="InterPro"/>
</dbReference>
<dbReference type="GO" id="GO:0005886">
    <property type="term" value="C:plasma membrane"/>
    <property type="evidence" value="ECO:0007669"/>
    <property type="project" value="UniProtKB-SubCell"/>
</dbReference>
<comment type="caution">
    <text evidence="4">The sequence shown here is derived from an EMBL/GenBank/DDBJ whole genome shotgun (WGS) entry which is preliminary data.</text>
</comment>
<feature type="active site" evidence="1">
    <location>
        <position position="157"/>
    </location>
</feature>
<organism evidence="4 5">
    <name type="scientific">Hylemonella gracilis ATCC 19624</name>
    <dbReference type="NCBI Taxonomy" id="887062"/>
    <lineage>
        <taxon>Bacteria</taxon>
        <taxon>Pseudomonadati</taxon>
        <taxon>Pseudomonadota</taxon>
        <taxon>Betaproteobacteria</taxon>
        <taxon>Burkholderiales</taxon>
        <taxon>Comamonadaceae</taxon>
        <taxon>Hylemonella</taxon>
    </lineage>
</organism>
<dbReference type="PANTHER" id="PTHR21248:SF22">
    <property type="entry name" value="PHOSPHOLIPASE D"/>
    <property type="match status" value="1"/>
</dbReference>
<feature type="domain" description="PLD phosphodiesterase" evidence="3">
    <location>
        <begin position="346"/>
        <end position="381"/>
    </location>
</feature>
<comment type="subcellular location">
    <subcellularLocation>
        <location evidence="1">Cell membrane</location>
        <topology evidence="1">Peripheral membrane protein</topology>
    </subcellularLocation>
</comment>
<dbReference type="CDD" id="cd09110">
    <property type="entry name" value="PLDc_CLS_1"/>
    <property type="match status" value="1"/>
</dbReference>
<dbReference type="PROSITE" id="PS50035">
    <property type="entry name" value="PLD"/>
    <property type="match status" value="2"/>
</dbReference>
<comment type="function">
    <text evidence="1">Catalyzes the phosphatidyl group transfer from one phosphatidylglycerol molecule to another to form cardiolipin (CL) (diphosphatidylglycerol) and glycerol.</text>
</comment>
<keyword evidence="5" id="KW-1185">Reference proteome</keyword>
<protein>
    <recommendedName>
        <fullName evidence="1">Cardiolipin synthase B</fullName>
        <shortName evidence="1">CL synthase</shortName>
        <ecNumber evidence="1">2.7.8.-</ecNumber>
    </recommendedName>
</protein>